<dbReference type="CDD" id="cd00067">
    <property type="entry name" value="GAL4"/>
    <property type="match status" value="1"/>
</dbReference>
<dbReference type="Proteomes" id="UP000799438">
    <property type="component" value="Unassembled WGS sequence"/>
</dbReference>
<evidence type="ECO:0000256" key="1">
    <source>
        <dbReference type="ARBA" id="ARBA00023242"/>
    </source>
</evidence>
<dbReference type="InterPro" id="IPR052973">
    <property type="entry name" value="Fungal_sec-metab_reg_TF"/>
</dbReference>
<dbReference type="InterPro" id="IPR001138">
    <property type="entry name" value="Zn2Cys6_DnaBD"/>
</dbReference>
<dbReference type="GO" id="GO:0008270">
    <property type="term" value="F:zinc ion binding"/>
    <property type="evidence" value="ECO:0007669"/>
    <property type="project" value="InterPro"/>
</dbReference>
<keyword evidence="1" id="KW-0539">Nucleus</keyword>
<accession>A0A6A6BP17</accession>
<dbReference type="GeneID" id="54299299"/>
<evidence type="ECO:0000313" key="4">
    <source>
        <dbReference type="Proteomes" id="UP000799438"/>
    </source>
</evidence>
<name>A0A6A6BP17_9PEZI</name>
<feature type="compositionally biased region" description="Low complexity" evidence="2">
    <location>
        <begin position="708"/>
        <end position="726"/>
    </location>
</feature>
<proteinExistence type="predicted"/>
<dbReference type="PANTHER" id="PTHR35392:SF2">
    <property type="entry name" value="ZN(II)2CYS6 TRANSCRIPTION FACTOR (EUROFUNG)"/>
    <property type="match status" value="1"/>
</dbReference>
<dbReference type="AlphaFoldDB" id="A0A6A6BP17"/>
<evidence type="ECO:0000313" key="3">
    <source>
        <dbReference type="EMBL" id="KAF2145816.1"/>
    </source>
</evidence>
<feature type="compositionally biased region" description="Polar residues" evidence="2">
    <location>
        <begin position="180"/>
        <end position="192"/>
    </location>
</feature>
<gene>
    <name evidence="3" type="ORF">K452DRAFT_295379</name>
</gene>
<feature type="compositionally biased region" description="Polar residues" evidence="2">
    <location>
        <begin position="330"/>
        <end position="341"/>
    </location>
</feature>
<dbReference type="PANTHER" id="PTHR35392">
    <property type="entry name" value="ZN(II)2CYS6 TRANSCRIPTION FACTOR (EUROFUNG)-RELATED-RELATED"/>
    <property type="match status" value="1"/>
</dbReference>
<feature type="region of interest" description="Disordered" evidence="2">
    <location>
        <begin position="289"/>
        <end position="357"/>
    </location>
</feature>
<sequence>MGRKPNQLILEFFERGPKLEDASNRYQHTCRSCGEKFPKGRIDTLTAHLVKKCPALTERDRQRAILQFHDLPDLPSNPAVPSAQNGAQNGQPMTLPFAAPKEGMSALETLAEVSRQHLDLSGKRIPTPAAADHQERRGSIRNEALQNGGQVFEDFLVQDEKPGFDDNGNLHDAASAGAPDTSNTGQAPQSIYQFEHLPTTHGSPQQQQQHPAISMAQHSPSSTAQMAPHPSSLVMAASAAEELRAAMPNANYTMEQPDVNTSNAGISDKFFHQQGRPNWSQAIDPMLQNSNGEQSVEGQNGQNGTAGHGNNAAASYPRPIAMNPNGHQAHFTTDFSINQKPSKPKVRGRFTDSRRKEVQEVRKRGACIRCRMLKKPCSGESPCSTCLNVESARLWKQPCIRTRIAEEFNLYSAGLHSVLAFHSVSSAKANVRFEHIPGRIEATHHQEASIYATFTTLKGFRGVHAPIDPAIIDATMHVESIQDVEIIDSDIDDIGGKLELYMKRIASTFFENETSPFMKPTLLMAQRLSENNKEGLLSKVLELWIATRILVDPNLSLQLFFNHAMPPYKDPVILNQQDLDSAVSASRFAIDVGTHPDSYNLITQQILGATEKRAASLSKFVMNDLERRLLQRQQANPFETFLVSMILLACVERMCWLFKTWESPAQPVQPRPYSVPPPERDFKAELEASINSLNQNSDNHASGHGNGTAAQAHDATSTSAADATQAPTDGTAPGSAPDVHHAGHPRPNPSRWPLDKQPPYYSQQGERFSDILHMLLKMRGVPPKTTTEPITNVIVPIDNQTNNSTTNATINPASDALAKEWFAEVRITPGWLSERRQSGFRGERPDEWEACLVSKILVHGGLAP</sequence>
<dbReference type="EMBL" id="ML995477">
    <property type="protein sequence ID" value="KAF2145816.1"/>
    <property type="molecule type" value="Genomic_DNA"/>
</dbReference>
<reference evidence="3" key="1">
    <citation type="journal article" date="2020" name="Stud. Mycol.">
        <title>101 Dothideomycetes genomes: a test case for predicting lifestyles and emergence of pathogens.</title>
        <authorList>
            <person name="Haridas S."/>
            <person name="Albert R."/>
            <person name="Binder M."/>
            <person name="Bloem J."/>
            <person name="Labutti K."/>
            <person name="Salamov A."/>
            <person name="Andreopoulos B."/>
            <person name="Baker S."/>
            <person name="Barry K."/>
            <person name="Bills G."/>
            <person name="Bluhm B."/>
            <person name="Cannon C."/>
            <person name="Castanera R."/>
            <person name="Culley D."/>
            <person name="Daum C."/>
            <person name="Ezra D."/>
            <person name="Gonzalez J."/>
            <person name="Henrissat B."/>
            <person name="Kuo A."/>
            <person name="Liang C."/>
            <person name="Lipzen A."/>
            <person name="Lutzoni F."/>
            <person name="Magnuson J."/>
            <person name="Mondo S."/>
            <person name="Nolan M."/>
            <person name="Ohm R."/>
            <person name="Pangilinan J."/>
            <person name="Park H.-J."/>
            <person name="Ramirez L."/>
            <person name="Alfaro M."/>
            <person name="Sun H."/>
            <person name="Tritt A."/>
            <person name="Yoshinaga Y."/>
            <person name="Zwiers L.-H."/>
            <person name="Turgeon B."/>
            <person name="Goodwin S."/>
            <person name="Spatafora J."/>
            <person name="Crous P."/>
            <person name="Grigoriev I."/>
        </authorList>
    </citation>
    <scope>NUCLEOTIDE SEQUENCE</scope>
    <source>
        <strain evidence="3">CBS 121167</strain>
    </source>
</reference>
<keyword evidence="4" id="KW-1185">Reference proteome</keyword>
<dbReference type="RefSeq" id="XP_033401528.1">
    <property type="nucleotide sequence ID" value="XM_033541802.1"/>
</dbReference>
<feature type="compositionally biased region" description="Polar residues" evidence="2">
    <location>
        <begin position="200"/>
        <end position="225"/>
    </location>
</feature>
<feature type="region of interest" description="Disordered" evidence="2">
    <location>
        <begin position="160"/>
        <end position="230"/>
    </location>
</feature>
<organism evidence="3 4">
    <name type="scientific">Aplosporella prunicola CBS 121167</name>
    <dbReference type="NCBI Taxonomy" id="1176127"/>
    <lineage>
        <taxon>Eukaryota</taxon>
        <taxon>Fungi</taxon>
        <taxon>Dikarya</taxon>
        <taxon>Ascomycota</taxon>
        <taxon>Pezizomycotina</taxon>
        <taxon>Dothideomycetes</taxon>
        <taxon>Dothideomycetes incertae sedis</taxon>
        <taxon>Botryosphaeriales</taxon>
        <taxon>Aplosporellaceae</taxon>
        <taxon>Aplosporella</taxon>
    </lineage>
</organism>
<feature type="compositionally biased region" description="Low complexity" evidence="2">
    <location>
        <begin position="298"/>
        <end position="314"/>
    </location>
</feature>
<dbReference type="OrthoDB" id="5417895at2759"/>
<protein>
    <recommendedName>
        <fullName evidence="5">Zn(2)-C6 fungal-type domain-containing protein</fullName>
    </recommendedName>
</protein>
<evidence type="ECO:0000256" key="2">
    <source>
        <dbReference type="SAM" id="MobiDB-lite"/>
    </source>
</evidence>
<dbReference type="GO" id="GO:0000981">
    <property type="term" value="F:DNA-binding transcription factor activity, RNA polymerase II-specific"/>
    <property type="evidence" value="ECO:0007669"/>
    <property type="project" value="InterPro"/>
</dbReference>
<evidence type="ECO:0008006" key="5">
    <source>
        <dbReference type="Google" id="ProtNLM"/>
    </source>
</evidence>
<feature type="region of interest" description="Disordered" evidence="2">
    <location>
        <begin position="694"/>
        <end position="762"/>
    </location>
</feature>